<evidence type="ECO:0000313" key="2">
    <source>
        <dbReference type="RefSeq" id="XP_033462401.1"/>
    </source>
</evidence>
<sequence>MSISTEAAFFSSQCARAYTVDALLRPYTKPDAARTFLHKQGALSRPIGDDFFFASFSFRHFFFLISLLCLFGEMTERNHPGGYLFEILSAKVIDTPSRTHASSRVFGARVFSSTYKAKSIPIVH</sequence>
<dbReference type="GeneID" id="54357058"/>
<dbReference type="Proteomes" id="UP000504637">
    <property type="component" value="Unplaced"/>
</dbReference>
<organism evidence="2">
    <name type="scientific">Dissoconium aciculare CBS 342.82</name>
    <dbReference type="NCBI Taxonomy" id="1314786"/>
    <lineage>
        <taxon>Eukaryota</taxon>
        <taxon>Fungi</taxon>
        <taxon>Dikarya</taxon>
        <taxon>Ascomycota</taxon>
        <taxon>Pezizomycotina</taxon>
        <taxon>Dothideomycetes</taxon>
        <taxon>Dothideomycetidae</taxon>
        <taxon>Mycosphaerellales</taxon>
        <taxon>Dissoconiaceae</taxon>
        <taxon>Dissoconium</taxon>
    </lineage>
</organism>
<reference evidence="2" key="1">
    <citation type="submission" date="2020-01" db="EMBL/GenBank/DDBJ databases">
        <authorList>
            <consortium name="DOE Joint Genome Institute"/>
            <person name="Haridas S."/>
            <person name="Albert R."/>
            <person name="Binder M."/>
            <person name="Bloem J."/>
            <person name="Labutti K."/>
            <person name="Salamov A."/>
            <person name="Andreopoulos B."/>
            <person name="Baker S.E."/>
            <person name="Barry K."/>
            <person name="Bills G."/>
            <person name="Bluhm B.H."/>
            <person name="Cannon C."/>
            <person name="Castanera R."/>
            <person name="Culley D.E."/>
            <person name="Daum C."/>
            <person name="Ezra D."/>
            <person name="Gonzalez J.B."/>
            <person name="Henrissat B."/>
            <person name="Kuo A."/>
            <person name="Liang C."/>
            <person name="Lipzen A."/>
            <person name="Lutzoni F."/>
            <person name="Magnuson J."/>
            <person name="Mondo S."/>
            <person name="Nolan M."/>
            <person name="Ohm R."/>
            <person name="Pangilinan J."/>
            <person name="Park H.-J."/>
            <person name="Ramirez L."/>
            <person name="Alfaro M."/>
            <person name="Sun H."/>
            <person name="Tritt A."/>
            <person name="Yoshinaga Y."/>
            <person name="Zwiers L.-H."/>
            <person name="Turgeon B.G."/>
            <person name="Goodwin S.B."/>
            <person name="Spatafora J.W."/>
            <person name="Crous P.W."/>
            <person name="Grigoriev I.V."/>
        </authorList>
    </citation>
    <scope>NUCLEOTIDE SEQUENCE</scope>
    <source>
        <strain evidence="2">CBS 342.82</strain>
    </source>
</reference>
<reference evidence="2" key="3">
    <citation type="submission" date="2025-08" db="UniProtKB">
        <authorList>
            <consortium name="RefSeq"/>
        </authorList>
    </citation>
    <scope>IDENTIFICATION</scope>
    <source>
        <strain evidence="2">CBS 342.82</strain>
    </source>
</reference>
<reference evidence="2" key="2">
    <citation type="submission" date="2020-04" db="EMBL/GenBank/DDBJ databases">
        <authorList>
            <consortium name="NCBI Genome Project"/>
        </authorList>
    </citation>
    <scope>NUCLEOTIDE SEQUENCE</scope>
    <source>
        <strain evidence="2">CBS 342.82</strain>
    </source>
</reference>
<evidence type="ECO:0000313" key="1">
    <source>
        <dbReference type="Proteomes" id="UP000504637"/>
    </source>
</evidence>
<name>A0A6J3MBI3_9PEZI</name>
<protein>
    <submittedName>
        <fullName evidence="2">Uncharacterized protein</fullName>
    </submittedName>
</protein>
<keyword evidence="1" id="KW-1185">Reference proteome</keyword>
<gene>
    <name evidence="2" type="ORF">K489DRAFT_156001</name>
</gene>
<dbReference type="RefSeq" id="XP_033462401.1">
    <property type="nucleotide sequence ID" value="XM_033599259.1"/>
</dbReference>
<dbReference type="AlphaFoldDB" id="A0A6J3MBI3"/>
<proteinExistence type="predicted"/>
<accession>A0A6J3MBI3</accession>